<dbReference type="RefSeq" id="WP_114358369.1">
    <property type="nucleotide sequence ID" value="NZ_QRDT01000011.1"/>
</dbReference>
<sequence>MTNRTPTTTPADVPPNGREPPFTEDDRARAELGSTTDGSQRERDRMTPQRAKKTPLHDDPGHTA</sequence>
<evidence type="ECO:0000313" key="2">
    <source>
        <dbReference type="EMBL" id="RED33249.1"/>
    </source>
</evidence>
<dbReference type="OrthoDB" id="8247820at2"/>
<dbReference type="Proteomes" id="UP000252631">
    <property type="component" value="Unassembled WGS sequence"/>
</dbReference>
<reference evidence="2 5" key="2">
    <citation type="submission" date="2018-07" db="EMBL/GenBank/DDBJ databases">
        <title>Genomic Encyclopedia of Archaeal and Bacterial Type Strains, Phase II (KMG-II): from individual species to whole genera.</title>
        <authorList>
            <person name="Goeker M."/>
        </authorList>
    </citation>
    <scope>NUCLEOTIDE SEQUENCE [LARGE SCALE GENOMIC DNA]</scope>
    <source>
        <strain evidence="2 5">JA575</strain>
    </source>
</reference>
<dbReference type="Proteomes" id="UP000256343">
    <property type="component" value="Unassembled WGS sequence"/>
</dbReference>
<organism evidence="3 4">
    <name type="scientific">Rhodopseudomonas pentothenatexigens</name>
    <dbReference type="NCBI Taxonomy" id="999699"/>
    <lineage>
        <taxon>Bacteria</taxon>
        <taxon>Pseudomonadati</taxon>
        <taxon>Pseudomonadota</taxon>
        <taxon>Alphaproteobacteria</taxon>
        <taxon>Hyphomicrobiales</taxon>
        <taxon>Nitrobacteraceae</taxon>
        <taxon>Rhodopseudomonas</taxon>
    </lineage>
</organism>
<dbReference type="EMBL" id="UFQQ01000011">
    <property type="protein sequence ID" value="SSW91325.1"/>
    <property type="molecule type" value="Genomic_DNA"/>
</dbReference>
<protein>
    <submittedName>
        <fullName evidence="3">Uncharacterized protein</fullName>
    </submittedName>
</protein>
<evidence type="ECO:0000313" key="3">
    <source>
        <dbReference type="EMBL" id="SSW91325.1"/>
    </source>
</evidence>
<feature type="region of interest" description="Disordered" evidence="1">
    <location>
        <begin position="1"/>
        <end position="64"/>
    </location>
</feature>
<evidence type="ECO:0000313" key="5">
    <source>
        <dbReference type="Proteomes" id="UP000256343"/>
    </source>
</evidence>
<dbReference type="EMBL" id="QRDT01000011">
    <property type="protein sequence ID" value="RED33249.1"/>
    <property type="molecule type" value="Genomic_DNA"/>
</dbReference>
<reference evidence="3 4" key="1">
    <citation type="submission" date="2017-08" db="EMBL/GenBank/DDBJ databases">
        <authorList>
            <person name="de Groot N.N."/>
        </authorList>
    </citation>
    <scope>NUCLEOTIDE SEQUENCE [LARGE SCALE GENOMIC DNA]</scope>
    <source>
        <strain evidence="3 4">JA575</strain>
    </source>
</reference>
<feature type="compositionally biased region" description="Polar residues" evidence="1">
    <location>
        <begin position="1"/>
        <end position="10"/>
    </location>
</feature>
<evidence type="ECO:0000256" key="1">
    <source>
        <dbReference type="SAM" id="MobiDB-lite"/>
    </source>
</evidence>
<gene>
    <name evidence="2" type="ORF">BJ125_11186</name>
    <name evidence="3" type="ORF">SAMN05892882_11186</name>
</gene>
<dbReference type="AlphaFoldDB" id="A0A336JNK6"/>
<name>A0A336JNK6_9BRAD</name>
<proteinExistence type="predicted"/>
<feature type="compositionally biased region" description="Basic and acidic residues" evidence="1">
    <location>
        <begin position="55"/>
        <end position="64"/>
    </location>
</feature>
<keyword evidence="5" id="KW-1185">Reference proteome</keyword>
<evidence type="ECO:0000313" key="4">
    <source>
        <dbReference type="Proteomes" id="UP000252631"/>
    </source>
</evidence>
<accession>A0A336JNK6</accession>